<dbReference type="InterPro" id="IPR036397">
    <property type="entry name" value="RNaseH_sf"/>
</dbReference>
<dbReference type="GO" id="GO:0003676">
    <property type="term" value="F:nucleic acid binding"/>
    <property type="evidence" value="ECO:0007669"/>
    <property type="project" value="InterPro"/>
</dbReference>
<proteinExistence type="predicted"/>
<dbReference type="SMART" id="SM00479">
    <property type="entry name" value="EXOIII"/>
    <property type="match status" value="1"/>
</dbReference>
<dbReference type="InterPro" id="IPR051274">
    <property type="entry name" value="3-5_Exoribonuclease"/>
</dbReference>
<keyword evidence="2" id="KW-0378">Hydrolase</keyword>
<gene>
    <name evidence="5" type="ORF">AB840_00950</name>
</gene>
<dbReference type="GO" id="GO:0000175">
    <property type="term" value="F:3'-5'-RNA exonuclease activity"/>
    <property type="evidence" value="ECO:0007669"/>
    <property type="project" value="InterPro"/>
</dbReference>
<feature type="domain" description="Exonuclease" evidence="4">
    <location>
        <begin position="2"/>
        <end position="191"/>
    </location>
</feature>
<accession>A0A0J6WZW0</accession>
<dbReference type="Proteomes" id="UP000036503">
    <property type="component" value="Unassembled WGS sequence"/>
</dbReference>
<keyword evidence="1" id="KW-0540">Nuclease</keyword>
<dbReference type="RefSeq" id="WP_048512949.1">
    <property type="nucleotide sequence ID" value="NZ_FUXD01000009.1"/>
</dbReference>
<evidence type="ECO:0000256" key="3">
    <source>
        <dbReference type="ARBA" id="ARBA00022839"/>
    </source>
</evidence>
<dbReference type="CDD" id="cd06133">
    <property type="entry name" value="ERI-1_3'hExo_like"/>
    <property type="match status" value="1"/>
</dbReference>
<keyword evidence="6" id="KW-1185">Reference proteome</keyword>
<evidence type="ECO:0000256" key="1">
    <source>
        <dbReference type="ARBA" id="ARBA00022722"/>
    </source>
</evidence>
<comment type="caution">
    <text evidence="5">The sequence shown here is derived from an EMBL/GenBank/DDBJ whole genome shotgun (WGS) entry which is preliminary data.</text>
</comment>
<evidence type="ECO:0000259" key="4">
    <source>
        <dbReference type="SMART" id="SM00479"/>
    </source>
</evidence>
<dbReference type="Gene3D" id="3.30.420.10">
    <property type="entry name" value="Ribonuclease H-like superfamily/Ribonuclease H"/>
    <property type="match status" value="1"/>
</dbReference>
<name>A0A0J6WZW0_9FIRM</name>
<dbReference type="PATRIC" id="fig|1122219.3.peg.218"/>
<dbReference type="STRING" id="39029.BSR42_08090"/>
<dbReference type="EMBL" id="LEKT01000002">
    <property type="protein sequence ID" value="KMO87808.1"/>
    <property type="molecule type" value="Genomic_DNA"/>
</dbReference>
<dbReference type="Pfam" id="PF00929">
    <property type="entry name" value="RNase_T"/>
    <property type="match status" value="1"/>
</dbReference>
<reference evidence="5 6" key="1">
    <citation type="submission" date="2015-06" db="EMBL/GenBank/DDBJ databases">
        <title>Draft genome sequence of beer spoilage bacterium Megasphaera cerevisiae type strain 20462.</title>
        <authorList>
            <person name="Kutumbaka K."/>
            <person name="Pasmowitz J."/>
            <person name="Mategko J."/>
            <person name="Reyes D."/>
            <person name="Friedrich A."/>
            <person name="Han S."/>
            <person name="Martens-Habbena W."/>
            <person name="Neal-McKinney J."/>
            <person name="Janagama H.K."/>
            <person name="Nadala C."/>
            <person name="Samadpour M."/>
        </authorList>
    </citation>
    <scope>NUCLEOTIDE SEQUENCE [LARGE SCALE GENOMIC DNA]</scope>
    <source>
        <strain evidence="5 6">DSM 20462</strain>
    </source>
</reference>
<organism evidence="5 6">
    <name type="scientific">Megasphaera cerevisiae DSM 20462</name>
    <dbReference type="NCBI Taxonomy" id="1122219"/>
    <lineage>
        <taxon>Bacteria</taxon>
        <taxon>Bacillati</taxon>
        <taxon>Bacillota</taxon>
        <taxon>Negativicutes</taxon>
        <taxon>Veillonellales</taxon>
        <taxon>Veillonellaceae</taxon>
        <taxon>Megasphaera</taxon>
    </lineage>
</organism>
<dbReference type="InParanoid" id="A0A0J6WZW0"/>
<dbReference type="InterPro" id="IPR012337">
    <property type="entry name" value="RNaseH-like_sf"/>
</dbReference>
<sequence length="223" mass="26001">MKAVFVDFEMNPIGRHQKEARRICKGEIIEIGAVKLNEDGEEISSYKEYVLPEYMTEMNATCQELTGITMEMLAKSSHFGQAFHHFLAWCNEAADNDYEMYAWSENDWRQLTCEMRLKKLDMHDEKIRWMLDHWQNFQQIYCNLLGLDKVISLDKAVSTLGETFDGQMHDALWDARNTSKLYFLSKKREEFHSIMQPIIDATKPAEPLTFSLADAFRAAHKNG</sequence>
<dbReference type="OrthoDB" id="159416at2"/>
<dbReference type="AlphaFoldDB" id="A0A0J6WZW0"/>
<dbReference type="InterPro" id="IPR047201">
    <property type="entry name" value="ERI-1_3'hExo-like"/>
</dbReference>
<protein>
    <submittedName>
        <fullName evidence="5">Exonuclease</fullName>
    </submittedName>
</protein>
<dbReference type="PANTHER" id="PTHR23044">
    <property type="entry name" value="3'-5' EXONUCLEASE ERI1-RELATED"/>
    <property type="match status" value="1"/>
</dbReference>
<dbReference type="PANTHER" id="PTHR23044:SF61">
    <property type="entry name" value="3'-5' EXORIBONUCLEASE 1-RELATED"/>
    <property type="match status" value="1"/>
</dbReference>
<dbReference type="SUPFAM" id="SSF53098">
    <property type="entry name" value="Ribonuclease H-like"/>
    <property type="match status" value="1"/>
</dbReference>
<evidence type="ECO:0000313" key="5">
    <source>
        <dbReference type="EMBL" id="KMO87808.1"/>
    </source>
</evidence>
<evidence type="ECO:0000256" key="2">
    <source>
        <dbReference type="ARBA" id="ARBA00022801"/>
    </source>
</evidence>
<keyword evidence="3 5" id="KW-0269">Exonuclease</keyword>
<dbReference type="InterPro" id="IPR013520">
    <property type="entry name" value="Ribonucl_H"/>
</dbReference>
<evidence type="ECO:0000313" key="6">
    <source>
        <dbReference type="Proteomes" id="UP000036503"/>
    </source>
</evidence>